<dbReference type="EMBL" id="JAGEUA010000002">
    <property type="protein sequence ID" value="KAL1007238.1"/>
    <property type="molecule type" value="Genomic_DNA"/>
</dbReference>
<feature type="transmembrane region" description="Helical" evidence="7">
    <location>
        <begin position="183"/>
        <end position="207"/>
    </location>
</feature>
<dbReference type="Proteomes" id="UP001557470">
    <property type="component" value="Unassembled WGS sequence"/>
</dbReference>
<dbReference type="GO" id="GO:0016020">
    <property type="term" value="C:membrane"/>
    <property type="evidence" value="ECO:0007669"/>
    <property type="project" value="UniProtKB-SubCell"/>
</dbReference>
<dbReference type="FunFam" id="1.10.287.70:FF:000086">
    <property type="entry name" value="Polycystic kidney disease 2"/>
    <property type="match status" value="1"/>
</dbReference>
<organism evidence="9 10">
    <name type="scientific">Umbra pygmaea</name>
    <name type="common">Eastern mudminnow</name>
    <dbReference type="NCBI Taxonomy" id="75934"/>
    <lineage>
        <taxon>Eukaryota</taxon>
        <taxon>Metazoa</taxon>
        <taxon>Chordata</taxon>
        <taxon>Craniata</taxon>
        <taxon>Vertebrata</taxon>
        <taxon>Euteleostomi</taxon>
        <taxon>Actinopterygii</taxon>
        <taxon>Neopterygii</taxon>
        <taxon>Teleostei</taxon>
        <taxon>Protacanthopterygii</taxon>
        <taxon>Esociformes</taxon>
        <taxon>Umbridae</taxon>
        <taxon>Umbra</taxon>
    </lineage>
</organism>
<feature type="transmembrane region" description="Helical" evidence="7">
    <location>
        <begin position="125"/>
        <end position="149"/>
    </location>
</feature>
<feature type="transmembrane region" description="Helical" evidence="7">
    <location>
        <begin position="85"/>
        <end position="105"/>
    </location>
</feature>
<dbReference type="AlphaFoldDB" id="A0ABD0XEA4"/>
<evidence type="ECO:0000256" key="1">
    <source>
        <dbReference type="ARBA" id="ARBA00004141"/>
    </source>
</evidence>
<gene>
    <name evidence="9" type="ORF">UPYG_G00083850</name>
</gene>
<name>A0ABD0XEA4_UMBPY</name>
<dbReference type="InterPro" id="IPR051223">
    <property type="entry name" value="Polycystin"/>
</dbReference>
<keyword evidence="5 7" id="KW-0472">Membrane</keyword>
<keyword evidence="4 7" id="KW-1133">Transmembrane helix</keyword>
<evidence type="ECO:0000256" key="7">
    <source>
        <dbReference type="SAM" id="Phobius"/>
    </source>
</evidence>
<feature type="transmembrane region" description="Helical" evidence="7">
    <location>
        <begin position="34"/>
        <end position="53"/>
    </location>
</feature>
<dbReference type="PANTHER" id="PTHR10877:SF134">
    <property type="entry name" value="POLYCYSTIN-1-LIKE PROTEIN 2"/>
    <property type="match status" value="1"/>
</dbReference>
<keyword evidence="10" id="KW-1185">Reference proteome</keyword>
<evidence type="ECO:0000256" key="5">
    <source>
        <dbReference type="ARBA" id="ARBA00023136"/>
    </source>
</evidence>
<comment type="subcellular location">
    <subcellularLocation>
        <location evidence="1">Membrane</location>
        <topology evidence="1">Multi-pass membrane protein</topology>
    </subcellularLocation>
</comment>
<accession>A0ABD0XEA4</accession>
<sequence length="266" mass="31084">MACGVIYFILVIYYMYVQGKLMKQQKWAYFKSKLNLMELSIILLSWSALFMFINRSILGNWEIEYYQNHKDQFPSFYETAAADAILGYLIAFLVLLATVKMWHMLRLSPKLHLITATLQRAWTDISGSLLMIIIILLAYSIACNLVFGWKLYKYKTILSAGIAVLSLQLHRFNYDEILDYNSVLGGFIIVSCIILLSFVMINLFMAINRVAFKQERIHHKPSEEEEIVHLMFTKFFSLFGIRKKEEDKDQRHYPKQIGNNTSVSKK</sequence>
<proteinExistence type="inferred from homology"/>
<reference evidence="9 10" key="1">
    <citation type="submission" date="2024-06" db="EMBL/GenBank/DDBJ databases">
        <authorList>
            <person name="Pan Q."/>
            <person name="Wen M."/>
            <person name="Jouanno E."/>
            <person name="Zahm M."/>
            <person name="Klopp C."/>
            <person name="Cabau C."/>
            <person name="Louis A."/>
            <person name="Berthelot C."/>
            <person name="Parey E."/>
            <person name="Roest Crollius H."/>
            <person name="Montfort J."/>
            <person name="Robinson-Rechavi M."/>
            <person name="Bouchez O."/>
            <person name="Lampietro C."/>
            <person name="Lopez Roques C."/>
            <person name="Donnadieu C."/>
            <person name="Postlethwait J."/>
            <person name="Bobe J."/>
            <person name="Verreycken H."/>
            <person name="Guiguen Y."/>
        </authorList>
    </citation>
    <scope>NUCLEOTIDE SEQUENCE [LARGE SCALE GENOMIC DNA]</scope>
    <source>
        <strain evidence="9">Up_M1</strain>
        <tissue evidence="9">Testis</tissue>
    </source>
</reference>
<comment type="caution">
    <text evidence="9">The sequence shown here is derived from an EMBL/GenBank/DDBJ whole genome shotgun (WGS) entry which is preliminary data.</text>
</comment>
<protein>
    <recommendedName>
        <fullName evidence="8">Polycystin cation channel PKD1/PKD2 domain-containing protein</fullName>
    </recommendedName>
</protein>
<dbReference type="Gene3D" id="1.10.287.70">
    <property type="match status" value="1"/>
</dbReference>
<evidence type="ECO:0000256" key="6">
    <source>
        <dbReference type="SAM" id="MobiDB-lite"/>
    </source>
</evidence>
<dbReference type="PRINTS" id="PR01433">
    <property type="entry name" value="POLYCYSTIN2"/>
</dbReference>
<feature type="transmembrane region" description="Helical" evidence="7">
    <location>
        <begin position="6"/>
        <end position="22"/>
    </location>
</feature>
<dbReference type="InterPro" id="IPR013122">
    <property type="entry name" value="PKD1_2_channel"/>
</dbReference>
<feature type="region of interest" description="Disordered" evidence="6">
    <location>
        <begin position="247"/>
        <end position="266"/>
    </location>
</feature>
<feature type="domain" description="Polycystin cation channel PKD1/PKD2" evidence="8">
    <location>
        <begin position="1"/>
        <end position="211"/>
    </location>
</feature>
<dbReference type="Pfam" id="PF08016">
    <property type="entry name" value="PKD_channel"/>
    <property type="match status" value="1"/>
</dbReference>
<comment type="similarity">
    <text evidence="2">Belongs to the polycystin family.</text>
</comment>
<evidence type="ECO:0000256" key="2">
    <source>
        <dbReference type="ARBA" id="ARBA00007200"/>
    </source>
</evidence>
<dbReference type="InterPro" id="IPR003915">
    <property type="entry name" value="PKD_2"/>
</dbReference>
<evidence type="ECO:0000313" key="9">
    <source>
        <dbReference type="EMBL" id="KAL1007238.1"/>
    </source>
</evidence>
<evidence type="ECO:0000256" key="3">
    <source>
        <dbReference type="ARBA" id="ARBA00022692"/>
    </source>
</evidence>
<feature type="compositionally biased region" description="Polar residues" evidence="6">
    <location>
        <begin position="257"/>
        <end position="266"/>
    </location>
</feature>
<evidence type="ECO:0000259" key="8">
    <source>
        <dbReference type="Pfam" id="PF08016"/>
    </source>
</evidence>
<evidence type="ECO:0000313" key="10">
    <source>
        <dbReference type="Proteomes" id="UP001557470"/>
    </source>
</evidence>
<keyword evidence="3 7" id="KW-0812">Transmembrane</keyword>
<evidence type="ECO:0000256" key="4">
    <source>
        <dbReference type="ARBA" id="ARBA00022989"/>
    </source>
</evidence>
<dbReference type="PANTHER" id="PTHR10877">
    <property type="entry name" value="POLYCYSTIN FAMILY MEMBER"/>
    <property type="match status" value="1"/>
</dbReference>